<gene>
    <name evidence="2" type="ORF">QE152_g40778</name>
</gene>
<feature type="region of interest" description="Disordered" evidence="1">
    <location>
        <begin position="289"/>
        <end position="325"/>
    </location>
</feature>
<protein>
    <recommendedName>
        <fullName evidence="4">Retrotransposon gag domain-containing protein</fullName>
    </recommendedName>
</protein>
<proteinExistence type="predicted"/>
<dbReference type="EMBL" id="JASPKY010001410">
    <property type="protein sequence ID" value="KAK9674901.1"/>
    <property type="molecule type" value="Genomic_DNA"/>
</dbReference>
<evidence type="ECO:0008006" key="4">
    <source>
        <dbReference type="Google" id="ProtNLM"/>
    </source>
</evidence>
<name>A0AAW1HFA1_POPJA</name>
<keyword evidence="3" id="KW-1185">Reference proteome</keyword>
<dbReference type="AlphaFoldDB" id="A0AAW1HFA1"/>
<evidence type="ECO:0000313" key="2">
    <source>
        <dbReference type="EMBL" id="KAK9674901.1"/>
    </source>
</evidence>
<sequence>MALNNPQQVNVNPTFTAAKCVAEFLPTFDGANDQLESFINRCDKFYNTYGRTLDNNLSEFVFNVVISSKLKHNVYNFIMCRPDITNWPLLKTALRDHYGDKIDRQTMMREFLQMTKHRHESILDFLERVKLTKSKRLLISQNELNALDILAANSDDGLRLILDIKSPATLAEASEVVTRHFHNDTRINNLFRKSDNSKTINKPPQIQLPKQNLPQFNQIPLQNRATPFPPNTSYIQRQNPSTAFPNYPPQNMFSNQSNFNRTIPRQSNFPSQPIPIQTRPIKQHFPTNQQVFGKPQPQKNVFAPKNDSKPRNFEPMDTSSAHYSNKSRNFFRPSGPKNFISQELNNVEGYDEESYGNASYDPSYNYEMYTNDNQYTDYPYMYPAEYTDEQNDSECSSVYATENIDNNTEYPNFRIIHHQNHFSLLLTQKLDIAIMLNSKIQNKLLAISQLQKISTITPSTQIFA</sequence>
<reference evidence="2 3" key="1">
    <citation type="journal article" date="2024" name="BMC Genomics">
        <title>De novo assembly and annotation of Popillia japonica's genome with initial clues to its potential as an invasive pest.</title>
        <authorList>
            <person name="Cucini C."/>
            <person name="Boschi S."/>
            <person name="Funari R."/>
            <person name="Cardaioli E."/>
            <person name="Iannotti N."/>
            <person name="Marturano G."/>
            <person name="Paoli F."/>
            <person name="Bruttini M."/>
            <person name="Carapelli A."/>
            <person name="Frati F."/>
            <person name="Nardi F."/>
        </authorList>
    </citation>
    <scope>NUCLEOTIDE SEQUENCE [LARGE SCALE GENOMIC DNA]</scope>
    <source>
        <strain evidence="2">DMR45628</strain>
    </source>
</reference>
<comment type="caution">
    <text evidence="2">The sequence shown here is derived from an EMBL/GenBank/DDBJ whole genome shotgun (WGS) entry which is preliminary data.</text>
</comment>
<evidence type="ECO:0000313" key="3">
    <source>
        <dbReference type="Proteomes" id="UP001458880"/>
    </source>
</evidence>
<dbReference type="Proteomes" id="UP001458880">
    <property type="component" value="Unassembled WGS sequence"/>
</dbReference>
<organism evidence="2 3">
    <name type="scientific">Popillia japonica</name>
    <name type="common">Japanese beetle</name>
    <dbReference type="NCBI Taxonomy" id="7064"/>
    <lineage>
        <taxon>Eukaryota</taxon>
        <taxon>Metazoa</taxon>
        <taxon>Ecdysozoa</taxon>
        <taxon>Arthropoda</taxon>
        <taxon>Hexapoda</taxon>
        <taxon>Insecta</taxon>
        <taxon>Pterygota</taxon>
        <taxon>Neoptera</taxon>
        <taxon>Endopterygota</taxon>
        <taxon>Coleoptera</taxon>
        <taxon>Polyphaga</taxon>
        <taxon>Scarabaeiformia</taxon>
        <taxon>Scarabaeidae</taxon>
        <taxon>Rutelinae</taxon>
        <taxon>Popillia</taxon>
    </lineage>
</organism>
<evidence type="ECO:0000256" key="1">
    <source>
        <dbReference type="SAM" id="MobiDB-lite"/>
    </source>
</evidence>
<accession>A0AAW1HFA1</accession>